<evidence type="ECO:0000256" key="6">
    <source>
        <dbReference type="ARBA" id="ARBA00022833"/>
    </source>
</evidence>
<dbReference type="NCBIfam" id="TIGR00310">
    <property type="entry name" value="ZPR1_znf"/>
    <property type="match status" value="2"/>
</dbReference>
<proteinExistence type="inferred from homology"/>
<evidence type="ECO:0000256" key="2">
    <source>
        <dbReference type="ARBA" id="ARBA00008354"/>
    </source>
</evidence>
<keyword evidence="7" id="KW-0539">Nucleus</keyword>
<dbReference type="AlphaFoldDB" id="A0A9W4SMJ9"/>
<comment type="subcellular location">
    <subcellularLocation>
        <location evidence="1">Nucleus</location>
    </subcellularLocation>
</comment>
<dbReference type="Pfam" id="PF03367">
    <property type="entry name" value="Zn_ribbon_ZPR1"/>
    <property type="match status" value="2"/>
</dbReference>
<feature type="domain" description="Zinc finger ZPR1-type" evidence="10">
    <location>
        <begin position="34"/>
        <end position="192"/>
    </location>
</feature>
<dbReference type="FunFam" id="2.60.120.1040:FF:000001">
    <property type="entry name" value="Zinc finger protein ZPR1"/>
    <property type="match status" value="1"/>
</dbReference>
<keyword evidence="4" id="KW-0677">Repeat</keyword>
<dbReference type="PANTHER" id="PTHR10876">
    <property type="entry name" value="ZINC FINGER PROTEIN ZPR1"/>
    <property type="match status" value="1"/>
</dbReference>
<dbReference type="PANTHER" id="PTHR10876:SF0">
    <property type="entry name" value="ZINC FINGER PROTEIN ZPR1"/>
    <property type="match status" value="1"/>
</dbReference>
<evidence type="ECO:0000256" key="8">
    <source>
        <dbReference type="ARBA" id="ARBA00054139"/>
    </source>
</evidence>
<evidence type="ECO:0000259" key="10">
    <source>
        <dbReference type="SMART" id="SM00709"/>
    </source>
</evidence>
<feature type="region of interest" description="Disordered" evidence="9">
    <location>
        <begin position="219"/>
        <end position="242"/>
    </location>
</feature>
<keyword evidence="12" id="KW-1185">Reference proteome</keyword>
<evidence type="ECO:0000313" key="11">
    <source>
        <dbReference type="EMBL" id="CAI2173745.1"/>
    </source>
</evidence>
<dbReference type="Gene3D" id="2.60.120.1040">
    <property type="entry name" value="ZPR1, A/B domain"/>
    <property type="match status" value="2"/>
</dbReference>
<evidence type="ECO:0000256" key="3">
    <source>
        <dbReference type="ARBA" id="ARBA00022723"/>
    </source>
</evidence>
<dbReference type="Proteomes" id="UP001153678">
    <property type="component" value="Unassembled WGS sequence"/>
</dbReference>
<comment type="function">
    <text evidence="8">Acts as a protein folding chaperone for elongation factor 1-alpha.</text>
</comment>
<dbReference type="InterPro" id="IPR004457">
    <property type="entry name" value="Znf_ZPR1"/>
</dbReference>
<dbReference type="InterPro" id="IPR056180">
    <property type="entry name" value="ZPR1_jr_dom"/>
</dbReference>
<keyword evidence="3" id="KW-0479">Metal-binding</keyword>
<dbReference type="Gene3D" id="2.20.25.420">
    <property type="entry name" value="ZPR1, zinc finger domain"/>
    <property type="match status" value="2"/>
</dbReference>
<comment type="caution">
    <text evidence="11">The sequence shown here is derived from an EMBL/GenBank/DDBJ whole genome shotgun (WGS) entry which is preliminary data.</text>
</comment>
<organism evidence="11 12">
    <name type="scientific">Funneliformis geosporum</name>
    <dbReference type="NCBI Taxonomy" id="1117311"/>
    <lineage>
        <taxon>Eukaryota</taxon>
        <taxon>Fungi</taxon>
        <taxon>Fungi incertae sedis</taxon>
        <taxon>Mucoromycota</taxon>
        <taxon>Glomeromycotina</taxon>
        <taxon>Glomeromycetes</taxon>
        <taxon>Glomerales</taxon>
        <taxon>Glomeraceae</taxon>
        <taxon>Funneliformis</taxon>
    </lineage>
</organism>
<evidence type="ECO:0000256" key="9">
    <source>
        <dbReference type="SAM" id="MobiDB-lite"/>
    </source>
</evidence>
<evidence type="ECO:0000313" key="12">
    <source>
        <dbReference type="Proteomes" id="UP001153678"/>
    </source>
</evidence>
<keyword evidence="5" id="KW-0863">Zinc-finger</keyword>
<reference evidence="11" key="1">
    <citation type="submission" date="2022-08" db="EMBL/GenBank/DDBJ databases">
        <authorList>
            <person name="Kallberg Y."/>
            <person name="Tangrot J."/>
            <person name="Rosling A."/>
        </authorList>
    </citation>
    <scope>NUCLEOTIDE SEQUENCE</scope>
    <source>
        <strain evidence="11">Wild A</strain>
    </source>
</reference>
<dbReference type="FunFam" id="2.20.25.420:FF:000001">
    <property type="entry name" value="Zinc finger protein ZPR1"/>
    <property type="match status" value="1"/>
</dbReference>
<evidence type="ECO:0000256" key="1">
    <source>
        <dbReference type="ARBA" id="ARBA00004123"/>
    </source>
</evidence>
<dbReference type="Pfam" id="PF22794">
    <property type="entry name" value="jr-ZPR1"/>
    <property type="match status" value="2"/>
</dbReference>
<dbReference type="InterPro" id="IPR042452">
    <property type="entry name" value="ZPR1_Znf1/2"/>
</dbReference>
<dbReference type="InterPro" id="IPR042451">
    <property type="entry name" value="ZPR1_A/B_dom"/>
</dbReference>
<dbReference type="EMBL" id="CAMKVN010001108">
    <property type="protein sequence ID" value="CAI2173745.1"/>
    <property type="molecule type" value="Genomic_DNA"/>
</dbReference>
<feature type="domain" description="Zinc finger ZPR1-type" evidence="10">
    <location>
        <begin position="249"/>
        <end position="410"/>
    </location>
</feature>
<sequence length="450" mass="50545">MSNQVQQKENHENLFQEIGQVVDDDDAKPTEIESYCVNCSENGITKLLLTRIPHWRDIVIMSFNCEHCGFNNNEVQFAGAISEKGCTCTFTINNKQDLNRQLVKSETASIKLDEIDLEIPATAKRGCLTTIEGVISSIIEDLSAEQPNRKHQDVVTYEKIEIIIQKLSGYLENKEPFTITVDDPAGNSYIENLCAPNPDSKLHIRHYVRTRDMEISLGLNVPDEQKDDLEKSNSSSDDDDLPEVMKFPANCSHCNVPCDTKMQIINIPHFKEVVIMATTCDACGYKSNEVKSSGGISPLGKKISLKIEDLEDMSRDVLKSETCSLSIPEVELELMGGTLGGRFTTVEGLLRQIHDELKDKSPFSVGDSIQDERKFAFQKFIDKLNKVMSGEALPITLILDDPLGNSYLQNPYAPDSDPNMIIEQYERTWEQNEFLGLNDMVLENYGDSNN</sequence>
<dbReference type="FunFam" id="2.20.25.420:FF:000002">
    <property type="entry name" value="Zinc finger protein ZPR1"/>
    <property type="match status" value="1"/>
</dbReference>
<dbReference type="OrthoDB" id="308464at2759"/>
<name>A0A9W4SMJ9_9GLOM</name>
<evidence type="ECO:0000256" key="7">
    <source>
        <dbReference type="ARBA" id="ARBA00023242"/>
    </source>
</evidence>
<keyword evidence="6" id="KW-0862">Zinc</keyword>
<evidence type="ECO:0000256" key="4">
    <source>
        <dbReference type="ARBA" id="ARBA00022737"/>
    </source>
</evidence>
<comment type="similarity">
    <text evidence="2">Belongs to the ZPR1 family.</text>
</comment>
<evidence type="ECO:0000256" key="5">
    <source>
        <dbReference type="ARBA" id="ARBA00022771"/>
    </source>
</evidence>
<dbReference type="GO" id="GO:0005634">
    <property type="term" value="C:nucleus"/>
    <property type="evidence" value="ECO:0007669"/>
    <property type="project" value="UniProtKB-SubCell"/>
</dbReference>
<dbReference type="GO" id="GO:0008270">
    <property type="term" value="F:zinc ion binding"/>
    <property type="evidence" value="ECO:0007669"/>
    <property type="project" value="UniProtKB-KW"/>
</dbReference>
<dbReference type="InterPro" id="IPR040141">
    <property type="entry name" value="ZPR1"/>
</dbReference>
<accession>A0A9W4SMJ9</accession>
<protein>
    <submittedName>
        <fullName evidence="11">5810_t:CDS:1</fullName>
    </submittedName>
</protein>
<dbReference type="SMART" id="SM00709">
    <property type="entry name" value="Zpr1"/>
    <property type="match status" value="2"/>
</dbReference>
<dbReference type="FunFam" id="2.60.120.1040:FF:000003">
    <property type="entry name" value="Zinc finger protein zpr1"/>
    <property type="match status" value="1"/>
</dbReference>
<gene>
    <name evidence="11" type="ORF">FWILDA_LOCUS6242</name>
</gene>